<accession>A0ABQ9GVU2</accession>
<feature type="region of interest" description="Disordered" evidence="1">
    <location>
        <begin position="607"/>
        <end position="655"/>
    </location>
</feature>
<feature type="domain" description="LicD/FKTN/FKRP nucleotidyltransferase" evidence="2">
    <location>
        <begin position="1109"/>
        <end position="1152"/>
    </location>
</feature>
<evidence type="ECO:0000256" key="1">
    <source>
        <dbReference type="SAM" id="MobiDB-lite"/>
    </source>
</evidence>
<gene>
    <name evidence="3" type="ORF">PR048_024036</name>
</gene>
<dbReference type="Pfam" id="PF04991">
    <property type="entry name" value="LicD"/>
    <property type="match status" value="1"/>
</dbReference>
<sequence length="1290" mass="145584">MGNGADVSVDRWVFSECSQFPRPYIPLLLHLHFSSSSPALTTSISRLSGLQFCRADVTATLLSTGCYSNFVVSGLPLQGGRIWVVVWELRRCIIVRPADARPPLCPAGGALAGGKGCNPYSSRAPRRRRRDAQDSGQARPLPWPAVRQDPLCVAGHLRAGRRALLYRGVPARLTSLAPVDSPDTEYFRIQMRNRRPHRKTPYARAAEHYKRRTPRQPGTLPIGNLPTARNSQSHTRPAYLQERSTETDYKDDQPSARKYRLPTRDRSTGPRPPVIFSTFEAEKRGSYKGDIVTRIKCAIATKRKILNWSVVFSSLLGAAVAQLLDSRLPPRRTRLKSRPDCFRIFACGNRAGRCRWSAGIFFFSGNSRLSRPSIPALLHTHLVSPSSALNTSLLRAAYIFSLGDYYESIRYVDFIRKLRSIVGNLKSHFCEQPEKKARKPAIKNATWVHKEEVQARFSHEKTLPEAVNNGRTYPSPWFLGLLPRRQNTSLPLLRWPISGALFDISGPVYWSVGRNCLSQGVVAITLVRWFNVYGAKGLVDSENVREGTWRESRMACSEQPSQHSLGVISGNHVKTKLGWQDRRSPQSRAVQSERAWLHVYEAANGELTPAPVSREQRRNEGEGQTGDPREGPPTSGIVRHDSHTRKSGSDPAGNRARFAWMGGRDNFASSLTCKVDSTALCTPEPQMFVHWLLPQCCLSPGSKGFATCFLASLVLAQRRPGPLRTKVDPRILLKLRSVVMQLDPRFSSDPDILLDEKPFGGGNQSLLRYRDSADVCGEEFRGAKHGFPYYQEGFVLSPSCDFKKRRPVNELVTVLINFSGEESLDVNRLEVVLQGARGYHSHMRVVIAVADNSSRELLNRTEQVASRLKKVDVIRVSPADVARPGRVWNRMALIAATPYVLVGRGLTHLNSYARLERQVYAISRSTNVVVAGGAFRNLTGHWKVGCYQSEIRNYYLRYLEGYRYSDRDCMYCDHLEGPFVAKTSSLTENPLHGELSDDVVFEDWFLRVKNSDQLAMSCPDAMYFVHGADQRKVSSSQERQQRRQDSWLSLAREWQIHRVFLPPNIIYLFSCKEVGLSCSPSKWVRGFLLPSCCLVQVARTFKALDDFASERGLRYEINSGSLLGAVKLRSFMPWDIDGDVTFEQRDYATFHKKRHWLRGRGVKLDGFRPPTAKSPAYFKMRTPEVDVDMIGSDTMSTVFLPADVREMPTRVNVLGLWLRGQANPGLYARNRYGPNYLKHSQSWRTLGLKDSWAEYRNAGSWTPCPKEYHHACLDHYPVDGNIDFVPQAVH</sequence>
<dbReference type="PANTHER" id="PTHR13627:SF34">
    <property type="entry name" value="RIBITOL-5-PHOSPHATE TRANSFERASE"/>
    <property type="match status" value="1"/>
</dbReference>
<feature type="region of interest" description="Disordered" evidence="1">
    <location>
        <begin position="116"/>
        <end position="143"/>
    </location>
</feature>
<name>A0ABQ9GVU2_9NEOP</name>
<dbReference type="EMBL" id="JARBHB010000009">
    <property type="protein sequence ID" value="KAJ8876127.1"/>
    <property type="molecule type" value="Genomic_DNA"/>
</dbReference>
<proteinExistence type="predicted"/>
<feature type="region of interest" description="Disordered" evidence="1">
    <location>
        <begin position="193"/>
        <end position="274"/>
    </location>
</feature>
<evidence type="ECO:0000259" key="2">
    <source>
        <dbReference type="Pfam" id="PF04991"/>
    </source>
</evidence>
<keyword evidence="4" id="KW-1185">Reference proteome</keyword>
<organism evidence="3 4">
    <name type="scientific">Dryococelus australis</name>
    <dbReference type="NCBI Taxonomy" id="614101"/>
    <lineage>
        <taxon>Eukaryota</taxon>
        <taxon>Metazoa</taxon>
        <taxon>Ecdysozoa</taxon>
        <taxon>Arthropoda</taxon>
        <taxon>Hexapoda</taxon>
        <taxon>Insecta</taxon>
        <taxon>Pterygota</taxon>
        <taxon>Neoptera</taxon>
        <taxon>Polyneoptera</taxon>
        <taxon>Phasmatodea</taxon>
        <taxon>Verophasmatodea</taxon>
        <taxon>Anareolatae</taxon>
        <taxon>Phasmatidae</taxon>
        <taxon>Eurycanthinae</taxon>
        <taxon>Dryococelus</taxon>
    </lineage>
</organism>
<reference evidence="3 4" key="1">
    <citation type="submission" date="2023-02" db="EMBL/GenBank/DDBJ databases">
        <title>LHISI_Scaffold_Assembly.</title>
        <authorList>
            <person name="Stuart O.P."/>
            <person name="Cleave R."/>
            <person name="Magrath M.J.L."/>
            <person name="Mikheyev A.S."/>
        </authorList>
    </citation>
    <scope>NUCLEOTIDE SEQUENCE [LARGE SCALE GENOMIC DNA]</scope>
    <source>
        <strain evidence="3">Daus_M_001</strain>
        <tissue evidence="3">Leg muscle</tissue>
    </source>
</reference>
<dbReference type="InterPro" id="IPR052613">
    <property type="entry name" value="LicD_transferase"/>
</dbReference>
<evidence type="ECO:0000313" key="3">
    <source>
        <dbReference type="EMBL" id="KAJ8876127.1"/>
    </source>
</evidence>
<evidence type="ECO:0000313" key="4">
    <source>
        <dbReference type="Proteomes" id="UP001159363"/>
    </source>
</evidence>
<dbReference type="InterPro" id="IPR007074">
    <property type="entry name" value="LicD/FKTN/FKRP_NTP_transf"/>
</dbReference>
<dbReference type="PANTHER" id="PTHR13627">
    <property type="entry name" value="FUKUTIN RELATED PROTEIN"/>
    <property type="match status" value="1"/>
</dbReference>
<protein>
    <recommendedName>
        <fullName evidence="2">LicD/FKTN/FKRP nucleotidyltransferase domain-containing protein</fullName>
    </recommendedName>
</protein>
<dbReference type="Proteomes" id="UP001159363">
    <property type="component" value="Chromosome 8"/>
</dbReference>
<feature type="compositionally biased region" description="Basic and acidic residues" evidence="1">
    <location>
        <begin position="243"/>
        <end position="255"/>
    </location>
</feature>
<comment type="caution">
    <text evidence="3">The sequence shown here is derived from an EMBL/GenBank/DDBJ whole genome shotgun (WGS) entry which is preliminary data.</text>
</comment>